<comment type="caution">
    <text evidence="2">The sequence shown here is derived from an EMBL/GenBank/DDBJ whole genome shotgun (WGS) entry which is preliminary data.</text>
</comment>
<dbReference type="Proteomes" id="UP000035057">
    <property type="component" value="Unassembled WGS sequence"/>
</dbReference>
<name>A0A072NHU0_9GAMM</name>
<dbReference type="AlphaFoldDB" id="A0A072NHU0"/>
<organism evidence="2 3">
    <name type="scientific">Marinobacter nitratireducens</name>
    <dbReference type="NCBI Taxonomy" id="1137280"/>
    <lineage>
        <taxon>Bacteria</taxon>
        <taxon>Pseudomonadati</taxon>
        <taxon>Pseudomonadota</taxon>
        <taxon>Gammaproteobacteria</taxon>
        <taxon>Pseudomonadales</taxon>
        <taxon>Marinobacteraceae</taxon>
        <taxon>Marinobacter</taxon>
    </lineage>
</organism>
<evidence type="ECO:0000313" key="2">
    <source>
        <dbReference type="EMBL" id="KEF32690.1"/>
    </source>
</evidence>
<dbReference type="PATRIC" id="fig|1137280.3.peg.1139"/>
<reference evidence="2 3" key="1">
    <citation type="submission" date="2012-12" db="EMBL/GenBank/DDBJ databases">
        <title>Genome assembly of Marinobacter sp. AK21.</title>
        <authorList>
            <person name="Khatri I."/>
            <person name="Kumar R."/>
            <person name="Vaidya B."/>
            <person name="Subramanian S."/>
            <person name="Pinnaka A."/>
        </authorList>
    </citation>
    <scope>NUCLEOTIDE SEQUENCE [LARGE SCALE GENOMIC DNA]</scope>
    <source>
        <strain evidence="2 3">AK21</strain>
    </source>
</reference>
<dbReference type="SUPFAM" id="SSF52402">
    <property type="entry name" value="Adenine nucleotide alpha hydrolases-like"/>
    <property type="match status" value="1"/>
</dbReference>
<accession>A0A072NHU0</accession>
<feature type="domain" description="UspA" evidence="1">
    <location>
        <begin position="3"/>
        <end position="138"/>
    </location>
</feature>
<dbReference type="Gene3D" id="3.40.50.12370">
    <property type="match status" value="1"/>
</dbReference>
<dbReference type="CDD" id="cd00293">
    <property type="entry name" value="USP-like"/>
    <property type="match status" value="1"/>
</dbReference>
<dbReference type="InterPro" id="IPR006016">
    <property type="entry name" value="UspA"/>
</dbReference>
<evidence type="ECO:0000259" key="1">
    <source>
        <dbReference type="Pfam" id="PF00582"/>
    </source>
</evidence>
<dbReference type="EMBL" id="ANIE01000003">
    <property type="protein sequence ID" value="KEF32690.1"/>
    <property type="molecule type" value="Genomic_DNA"/>
</dbReference>
<sequence>MSYAALEAATDIARRTGADVLGVFVEEANLLRSAGYGFAREVGAASGVSRPFSTDLVEERMQRMAEHARKALAQAMSGQGGHHTLNIVRGEVVDVVLPLAGPEDVLVLGRTGWSSGYGARLGSTARTLIRKSPSRVLLWCKRPQSDRDRVVVFLNDHEPANQRAISAAVDASRHRHLPVTLILPSDTELTNERVESIKRDLDVLGSGTRLRQLAGFDLSSIARILHEERATQLVMSRECSLFRAPGMEELVEGLNLPVTVTP</sequence>
<gene>
    <name evidence="2" type="ORF">D777_01324</name>
</gene>
<dbReference type="Pfam" id="PF00582">
    <property type="entry name" value="Usp"/>
    <property type="match status" value="1"/>
</dbReference>
<proteinExistence type="predicted"/>
<dbReference type="STRING" id="1137280.D777_01324"/>
<evidence type="ECO:0000313" key="3">
    <source>
        <dbReference type="Proteomes" id="UP000035057"/>
    </source>
</evidence>
<protein>
    <recommendedName>
        <fullName evidence="1">UspA domain-containing protein</fullName>
    </recommendedName>
</protein>
<keyword evidence="3" id="KW-1185">Reference proteome</keyword>